<dbReference type="VEuPathDB" id="FungiDB:I7I52_04609"/>
<dbReference type="InterPro" id="IPR009003">
    <property type="entry name" value="Peptidase_S1_PA"/>
</dbReference>
<name>A0A8H8CXG8_AJECA</name>
<comment type="caution">
    <text evidence="2">The sequence shown here is derived from an EMBL/GenBank/DDBJ whole genome shotgun (WGS) entry which is preliminary data.</text>
</comment>
<dbReference type="Proteomes" id="UP000670092">
    <property type="component" value="Unassembled WGS sequence"/>
</dbReference>
<evidence type="ECO:0000313" key="2">
    <source>
        <dbReference type="EMBL" id="KAG5293329.1"/>
    </source>
</evidence>
<accession>A0A8H8CXG8</accession>
<evidence type="ECO:0000256" key="1">
    <source>
        <dbReference type="SAM" id="MobiDB-lite"/>
    </source>
</evidence>
<dbReference type="SUPFAM" id="SSF50494">
    <property type="entry name" value="Trypsin-like serine proteases"/>
    <property type="match status" value="1"/>
</dbReference>
<dbReference type="OrthoDB" id="5424209at2759"/>
<organism evidence="2 3">
    <name type="scientific">Ajellomyces capsulatus</name>
    <name type="common">Darling's disease fungus</name>
    <name type="synonym">Histoplasma capsulatum</name>
    <dbReference type="NCBI Taxonomy" id="5037"/>
    <lineage>
        <taxon>Eukaryota</taxon>
        <taxon>Fungi</taxon>
        <taxon>Dikarya</taxon>
        <taxon>Ascomycota</taxon>
        <taxon>Pezizomycotina</taxon>
        <taxon>Eurotiomycetes</taxon>
        <taxon>Eurotiomycetidae</taxon>
        <taxon>Onygenales</taxon>
        <taxon>Ajellomycetaceae</taxon>
        <taxon>Histoplasma</taxon>
    </lineage>
</organism>
<dbReference type="EMBL" id="JAEVHI010000004">
    <property type="protein sequence ID" value="KAG5293329.1"/>
    <property type="molecule type" value="Genomic_DNA"/>
</dbReference>
<reference evidence="2 3" key="1">
    <citation type="submission" date="2021-01" db="EMBL/GenBank/DDBJ databases">
        <title>Chromosome-level genome assembly of a human fungal pathogen reveals clustering of transcriptionally co-regulated genes.</title>
        <authorList>
            <person name="Voorhies M."/>
            <person name="Cohen S."/>
            <person name="Shea T.P."/>
            <person name="Petrus S."/>
            <person name="Munoz J.F."/>
            <person name="Poplawski S."/>
            <person name="Goldman W.E."/>
            <person name="Michael T."/>
            <person name="Cuomo C.A."/>
            <person name="Sil A."/>
            <person name="Beyhan S."/>
        </authorList>
    </citation>
    <scope>NUCLEOTIDE SEQUENCE [LARGE SCALE GENOMIC DNA]</scope>
    <source>
        <strain evidence="2 3">G184AR</strain>
    </source>
</reference>
<protein>
    <submittedName>
        <fullName evidence="2">Uncharacterized protein</fullName>
    </submittedName>
</protein>
<proteinExistence type="predicted"/>
<dbReference type="AlphaFoldDB" id="A0A8H8CXG8"/>
<sequence>MATVTVSRRAANRSTEDCYASPAVLPLGPSTTSQTHHLAPKRQKRSSGSSSDSDETINGIRVEDFRVGGPYLCVLPAKNFTTSQQHPATTKWNSQFEWDIINLLNRHSVHCKSLNLVDRRSAKYEDSGETETVVVSATRTNQDRSWLDACLEIRAFFQFHGLPTLNIEIIDERASMEKYTFPVFENDKIYSKWNDLSSQICQLIGMEGWLSLECFRRGTNLDRQNNPPTIILTIPMDSTKAWKAERDQITSLLDAEGLEEVAVEVLRSYVWRATDVDLVVLPDNAWEQKAQLGMSIGLHGSDIKSSTFGGFLQLLHPSTKQWHTFGVTCYHCIEPEQGGNDSSGLFKDIKKWREKGMTVNEATTANIRIDQPAIKDHLARMNMIEQRKVDWMKSPLQKRVKEAMINNEFIIPRDEAFYKHSEAAINQSLVIKNKAEKFFATGNALLGRVFAASGYRSTPNPDRRQLDWALIQVVTPRIGSNNVPPVGSYEDENGFSVFSGELMGQPPKKKILHESSLYKIGRRTNFTTGKYQSLRTLHLESWETDDKGKKLVVVTEEEAIASKKGSLFSAKGDSGSFIFDEEANFVGLLFAGNMDTGVGYFTPATILFEDIKAMTGALDVRLPLS</sequence>
<feature type="region of interest" description="Disordered" evidence="1">
    <location>
        <begin position="1"/>
        <end position="57"/>
    </location>
</feature>
<evidence type="ECO:0000313" key="3">
    <source>
        <dbReference type="Proteomes" id="UP000670092"/>
    </source>
</evidence>
<gene>
    <name evidence="2" type="ORF">I7I52_04609</name>
</gene>